<reference evidence="2" key="1">
    <citation type="journal article" date="2014" name="Front. Microbiol.">
        <title>High frequency of phylogenetically diverse reductive dehalogenase-homologous genes in deep subseafloor sedimentary metagenomes.</title>
        <authorList>
            <person name="Kawai M."/>
            <person name="Futagami T."/>
            <person name="Toyoda A."/>
            <person name="Takaki Y."/>
            <person name="Nishi S."/>
            <person name="Hori S."/>
            <person name="Arai W."/>
            <person name="Tsubouchi T."/>
            <person name="Morono Y."/>
            <person name="Uchiyama I."/>
            <person name="Ito T."/>
            <person name="Fujiyama A."/>
            <person name="Inagaki F."/>
            <person name="Takami H."/>
        </authorList>
    </citation>
    <scope>NUCLEOTIDE SEQUENCE</scope>
    <source>
        <strain evidence="2">Expedition CK06-06</strain>
    </source>
</reference>
<feature type="non-terminal residue" evidence="2">
    <location>
        <position position="120"/>
    </location>
</feature>
<dbReference type="EMBL" id="BARU01033195">
    <property type="protein sequence ID" value="GAH64593.1"/>
    <property type="molecule type" value="Genomic_DNA"/>
</dbReference>
<feature type="transmembrane region" description="Helical" evidence="1">
    <location>
        <begin position="35"/>
        <end position="61"/>
    </location>
</feature>
<accession>X1J498</accession>
<keyword evidence="1" id="KW-0812">Transmembrane</keyword>
<sequence>MTIVLLAMFAILPAAGTIFLNQHSSNLLKISGSSASVAIGIIGILTTISLTIMVYVSTLMLRKQDDPYPRHLLGNMHTLCSTAFGIGVFPLMSLIYLYALYAIEMQVDIPFKIVTAFYYS</sequence>
<feature type="transmembrane region" description="Helical" evidence="1">
    <location>
        <begin position="82"/>
        <end position="103"/>
    </location>
</feature>
<evidence type="ECO:0000256" key="1">
    <source>
        <dbReference type="SAM" id="Phobius"/>
    </source>
</evidence>
<organism evidence="2">
    <name type="scientific">marine sediment metagenome</name>
    <dbReference type="NCBI Taxonomy" id="412755"/>
    <lineage>
        <taxon>unclassified sequences</taxon>
        <taxon>metagenomes</taxon>
        <taxon>ecological metagenomes</taxon>
    </lineage>
</organism>
<gene>
    <name evidence="2" type="ORF">S03H2_52257</name>
</gene>
<proteinExistence type="predicted"/>
<evidence type="ECO:0000313" key="2">
    <source>
        <dbReference type="EMBL" id="GAH64593.1"/>
    </source>
</evidence>
<protein>
    <submittedName>
        <fullName evidence="2">Uncharacterized protein</fullName>
    </submittedName>
</protein>
<dbReference type="AlphaFoldDB" id="X1J498"/>
<comment type="caution">
    <text evidence="2">The sequence shown here is derived from an EMBL/GenBank/DDBJ whole genome shotgun (WGS) entry which is preliminary data.</text>
</comment>
<name>X1J498_9ZZZZ</name>
<keyword evidence="1" id="KW-1133">Transmembrane helix</keyword>
<keyword evidence="1" id="KW-0472">Membrane</keyword>